<sequence length="87" mass="9846">MKARYQLQAKYDSLRPLTRCHVLVTIIASLTGWLTGYQLVRAATVPTMMQTYRRWSVPEVNQESLCLLAVTTVLGLVCWGLAAYLNK</sequence>
<name>A0AAN1Q0U0_9LACO</name>
<evidence type="ECO:0000313" key="2">
    <source>
        <dbReference type="EMBL" id="AYJ35512.1"/>
    </source>
</evidence>
<accession>A0AAN1Q0U0</accession>
<evidence type="ECO:0000256" key="1">
    <source>
        <dbReference type="SAM" id="Phobius"/>
    </source>
</evidence>
<dbReference type="RefSeq" id="WP_054399184.1">
    <property type="nucleotide sequence ID" value="NZ_BJZD01000024.1"/>
</dbReference>
<evidence type="ECO:0000313" key="3">
    <source>
        <dbReference type="Proteomes" id="UP000281644"/>
    </source>
</evidence>
<dbReference type="KEGG" id="larg:LPA65_06865"/>
<feature type="transmembrane region" description="Helical" evidence="1">
    <location>
        <begin position="60"/>
        <end position="85"/>
    </location>
</feature>
<dbReference type="GeneID" id="89669081"/>
<proteinExistence type="predicted"/>
<feature type="transmembrane region" description="Helical" evidence="1">
    <location>
        <begin position="20"/>
        <end position="40"/>
    </location>
</feature>
<dbReference type="EMBL" id="CP032751">
    <property type="protein sequence ID" value="AYJ35512.1"/>
    <property type="molecule type" value="Genomic_DNA"/>
</dbReference>
<organism evidence="2 3">
    <name type="scientific">Lactiplantibacillus argentoratensis</name>
    <dbReference type="NCBI Taxonomy" id="271881"/>
    <lineage>
        <taxon>Bacteria</taxon>
        <taxon>Bacillati</taxon>
        <taxon>Bacillota</taxon>
        <taxon>Bacilli</taxon>
        <taxon>Lactobacillales</taxon>
        <taxon>Lactobacillaceae</taxon>
        <taxon>Lactiplantibacillus</taxon>
    </lineage>
</organism>
<keyword evidence="1" id="KW-1133">Transmembrane helix</keyword>
<keyword evidence="1" id="KW-0472">Membrane</keyword>
<reference evidence="2 3" key="1">
    <citation type="submission" date="2018-10" db="EMBL/GenBank/DDBJ databases">
        <title>Genome sequencing of Lactobacillus species.</title>
        <authorList>
            <person name="Baek C."/>
            <person name="Yi H."/>
        </authorList>
    </citation>
    <scope>NUCLEOTIDE SEQUENCE [LARGE SCALE GENOMIC DNA]</scope>
    <source>
        <strain evidence="2 3">DSM 16365</strain>
    </source>
</reference>
<keyword evidence="1" id="KW-0812">Transmembrane</keyword>
<dbReference type="AlphaFoldDB" id="A0AAN1Q0U0"/>
<gene>
    <name evidence="2" type="ORF">LPA65_06865</name>
</gene>
<dbReference type="Proteomes" id="UP000281644">
    <property type="component" value="Chromosome"/>
</dbReference>
<protein>
    <submittedName>
        <fullName evidence="2">Uncharacterized protein</fullName>
    </submittedName>
</protein>